<dbReference type="EMBL" id="CAJPIN010116398">
    <property type="protein sequence ID" value="CAG2069093.1"/>
    <property type="molecule type" value="Genomic_DNA"/>
</dbReference>
<dbReference type="Proteomes" id="UP001153148">
    <property type="component" value="Unassembled WGS sequence"/>
</dbReference>
<gene>
    <name evidence="2" type="ORF">TPAB3V08_LOCUS16036</name>
</gene>
<protein>
    <recommendedName>
        <fullName evidence="1">Cyclic nucleotide-binding domain-containing protein</fullName>
    </recommendedName>
</protein>
<accession>A0ABN7PTX4</accession>
<organism evidence="2 3">
    <name type="scientific">Timema podura</name>
    <name type="common">Walking stick</name>
    <dbReference type="NCBI Taxonomy" id="61482"/>
    <lineage>
        <taxon>Eukaryota</taxon>
        <taxon>Metazoa</taxon>
        <taxon>Ecdysozoa</taxon>
        <taxon>Arthropoda</taxon>
        <taxon>Hexapoda</taxon>
        <taxon>Insecta</taxon>
        <taxon>Pterygota</taxon>
        <taxon>Neoptera</taxon>
        <taxon>Polyneoptera</taxon>
        <taxon>Phasmatodea</taxon>
        <taxon>Timematodea</taxon>
        <taxon>Timematoidea</taxon>
        <taxon>Timematidae</taxon>
        <taxon>Timema</taxon>
    </lineage>
</organism>
<comment type="caution">
    <text evidence="2">The sequence shown here is derived from an EMBL/GenBank/DDBJ whole genome shotgun (WGS) entry which is preliminary data.</text>
</comment>
<proteinExistence type="predicted"/>
<dbReference type="Gene3D" id="2.60.120.10">
    <property type="entry name" value="Jelly Rolls"/>
    <property type="match status" value="1"/>
</dbReference>
<evidence type="ECO:0000313" key="3">
    <source>
        <dbReference type="Proteomes" id="UP001153148"/>
    </source>
</evidence>
<evidence type="ECO:0000259" key="1">
    <source>
        <dbReference type="PROSITE" id="PS50042"/>
    </source>
</evidence>
<sequence>MYFPVVTEALVWVLEREVFKQIMRISSIQRSQDNIKYLRSKFFVPGTKIVEQDTNGNEFFIISGGSVKITKRIP</sequence>
<dbReference type="InterPro" id="IPR014710">
    <property type="entry name" value="RmlC-like_jellyroll"/>
</dbReference>
<reference evidence="2" key="1">
    <citation type="submission" date="2021-03" db="EMBL/GenBank/DDBJ databases">
        <authorList>
            <person name="Tran Van P."/>
        </authorList>
    </citation>
    <scope>NUCLEOTIDE SEQUENCE</scope>
</reference>
<dbReference type="SUPFAM" id="SSF51206">
    <property type="entry name" value="cAMP-binding domain-like"/>
    <property type="match status" value="1"/>
</dbReference>
<keyword evidence="3" id="KW-1185">Reference proteome</keyword>
<feature type="domain" description="Cyclic nucleotide-binding" evidence="1">
    <location>
        <begin position="38"/>
        <end position="74"/>
    </location>
</feature>
<feature type="non-terminal residue" evidence="2">
    <location>
        <position position="74"/>
    </location>
</feature>
<dbReference type="InterPro" id="IPR000595">
    <property type="entry name" value="cNMP-bd_dom"/>
</dbReference>
<dbReference type="PROSITE" id="PS50042">
    <property type="entry name" value="CNMP_BINDING_3"/>
    <property type="match status" value="1"/>
</dbReference>
<dbReference type="InterPro" id="IPR018490">
    <property type="entry name" value="cNMP-bd_dom_sf"/>
</dbReference>
<name>A0ABN7PTX4_TIMPD</name>
<evidence type="ECO:0000313" key="2">
    <source>
        <dbReference type="EMBL" id="CAG2069093.1"/>
    </source>
</evidence>